<dbReference type="KEGG" id="mpl:Mpal_1376"/>
<reference evidence="5 6" key="1">
    <citation type="journal article" date="2015" name="Genome Announc.">
        <title>Complete Genome Sequence of Methanosphaerula palustris E1-9CT, a Hydrogenotrophic Methanogen Isolated from a Minerotrophic Fen Peatland.</title>
        <authorList>
            <person name="Cadillo-Quiroz H."/>
            <person name="Browne P."/>
            <person name="Kyrpides N."/>
            <person name="Woyke T."/>
            <person name="Goodwin L."/>
            <person name="Detter C."/>
            <person name="Yavitt J.B."/>
            <person name="Zinder S.H."/>
        </authorList>
    </citation>
    <scope>NUCLEOTIDE SEQUENCE [LARGE SCALE GENOMIC DNA]</scope>
    <source>
        <strain evidence="6">ATCC BAA-1556 / DSM 19958 / E1-9c</strain>
    </source>
</reference>
<dbReference type="SUPFAM" id="SSF52540">
    <property type="entry name" value="P-loop containing nucleoside triphosphate hydrolases"/>
    <property type="match status" value="2"/>
</dbReference>
<feature type="domain" description="YhaN AAA" evidence="4">
    <location>
        <begin position="20"/>
        <end position="64"/>
    </location>
</feature>
<protein>
    <recommendedName>
        <fullName evidence="4">YhaN AAA domain-containing protein</fullName>
    </recommendedName>
</protein>
<evidence type="ECO:0000259" key="4">
    <source>
        <dbReference type="Pfam" id="PF13514"/>
    </source>
</evidence>
<dbReference type="PANTHER" id="PTHR32114">
    <property type="entry name" value="ABC TRANSPORTER ABCH.3"/>
    <property type="match status" value="1"/>
</dbReference>
<dbReference type="InterPro" id="IPR027417">
    <property type="entry name" value="P-loop_NTPase"/>
</dbReference>
<evidence type="ECO:0000313" key="5">
    <source>
        <dbReference type="EMBL" id="ACL16707.1"/>
    </source>
</evidence>
<dbReference type="GO" id="GO:0016887">
    <property type="term" value="F:ATP hydrolysis activity"/>
    <property type="evidence" value="ECO:0007669"/>
    <property type="project" value="InterPro"/>
</dbReference>
<evidence type="ECO:0000256" key="2">
    <source>
        <dbReference type="ARBA" id="ARBA00049666"/>
    </source>
</evidence>
<dbReference type="Gene3D" id="3.40.50.300">
    <property type="entry name" value="P-loop containing nucleotide triphosphate hydrolases"/>
    <property type="match status" value="2"/>
</dbReference>
<dbReference type="Proteomes" id="UP000002457">
    <property type="component" value="Chromosome"/>
</dbReference>
<dbReference type="eggNOG" id="arCOG00373">
    <property type="taxonomic scope" value="Archaea"/>
</dbReference>
<dbReference type="PANTHER" id="PTHR32114:SF2">
    <property type="entry name" value="ABC TRANSPORTER ABCH.3"/>
    <property type="match status" value="1"/>
</dbReference>
<dbReference type="AlphaFoldDB" id="B8GHW7"/>
<dbReference type="GO" id="GO:0006302">
    <property type="term" value="P:double-strand break repair"/>
    <property type="evidence" value="ECO:0007669"/>
    <property type="project" value="InterPro"/>
</dbReference>
<accession>B8GHW7</accession>
<feature type="coiled-coil region" evidence="3">
    <location>
        <begin position="218"/>
        <end position="295"/>
    </location>
</feature>
<comment type="similarity">
    <text evidence="2">Belongs to the Sph1/Sph2 family.</text>
</comment>
<proteinExistence type="inferred from homology"/>
<evidence type="ECO:0000313" key="6">
    <source>
        <dbReference type="Proteomes" id="UP000002457"/>
    </source>
</evidence>
<keyword evidence="6" id="KW-1185">Reference proteome</keyword>
<sequence>MKYAISSISISNYRQYYGIQTLDIKNDKIKNVSLILGKNGAGKSNLLNAITWCLYGIETHKSKDISDSTGMPIINTSALKHLPKDQNITAEVVIHLKTDNGPWMIKRTLGGGKSALGEYHFDEASKLSVTHQVNGQDKIDIGDDTQILINNLLPEALKNFFFIDGEQLRDFFKVSTPEKIAEAIDVVSQLELVYKAANHLEKLEKNIRKSVSATTPEIGKVQHQIELAQEKLDNQKDTIERIEKEKKLDQEEIIKVKDFLKNHSSSVISTLEKERQSLETDIQKLKEQIGKKEYQRNSYLVEIAPFIYLKKEIEQTYKIIEQKVDKGELPPRIKKTFIKELLEKGYCICGNELVGNARETLEEYSNKITLSELSEISIVGKTTIEEILTSIIDFPATIDAFNDEIQDFKDQLEKKERRRELISDEIKDHDIAEIHRYEDRREELTDLIAKNNQLLIGNNAEKNECDAILTELKEQEARELSKDKKHAELNEKLSLVQNTLKILGTTEKIIKTKIRKQVELNLNKNFNTLIRKKTAFSSITIDENYVVKVHHVDGYNVINDLSAGEYLILGLSFMSALMTISGFQAPVIIDTPLGKIDNEHREYITTELPKFLEGTQLIFLVTPTEYDNNVKANLNRYLLKENFYQIIENSNQTESTVRRYDGN</sequence>
<keyword evidence="1 3" id="KW-0175">Coiled coil</keyword>
<dbReference type="RefSeq" id="WP_012618026.1">
    <property type="nucleotide sequence ID" value="NC_011832.1"/>
</dbReference>
<dbReference type="HOGENOM" id="CLU_024631_1_0_2"/>
<evidence type="ECO:0000256" key="3">
    <source>
        <dbReference type="SAM" id="Coils"/>
    </source>
</evidence>
<dbReference type="STRING" id="521011.Mpal_1376"/>
<dbReference type="OrthoDB" id="25344at2157"/>
<evidence type="ECO:0000256" key="1">
    <source>
        <dbReference type="ARBA" id="ARBA00023054"/>
    </source>
</evidence>
<dbReference type="EMBL" id="CP001338">
    <property type="protein sequence ID" value="ACL16707.1"/>
    <property type="molecule type" value="Genomic_DNA"/>
</dbReference>
<organism evidence="5 6">
    <name type="scientific">Methanosphaerula palustris (strain ATCC BAA-1556 / DSM 19958 / E1-9c)</name>
    <dbReference type="NCBI Taxonomy" id="521011"/>
    <lineage>
        <taxon>Archaea</taxon>
        <taxon>Methanobacteriati</taxon>
        <taxon>Methanobacteriota</taxon>
        <taxon>Stenosarchaea group</taxon>
        <taxon>Methanomicrobia</taxon>
        <taxon>Methanomicrobiales</taxon>
        <taxon>Methanoregulaceae</taxon>
        <taxon>Methanosphaerula</taxon>
    </lineage>
</organism>
<dbReference type="Pfam" id="PF13514">
    <property type="entry name" value="AAA_27"/>
    <property type="match status" value="1"/>
</dbReference>
<dbReference type="InterPro" id="IPR038734">
    <property type="entry name" value="YhaN_AAA"/>
</dbReference>
<feature type="coiled-coil region" evidence="3">
    <location>
        <begin position="398"/>
        <end position="490"/>
    </location>
</feature>
<name>B8GHW7_METPE</name>
<gene>
    <name evidence="5" type="ordered locus">Mpal_1376</name>
</gene>
<dbReference type="GeneID" id="7269981"/>